<feature type="transmembrane region" description="Helical" evidence="6">
    <location>
        <begin position="50"/>
        <end position="71"/>
    </location>
</feature>
<evidence type="ECO:0000256" key="2">
    <source>
        <dbReference type="ARBA" id="ARBA00022448"/>
    </source>
</evidence>
<name>A0ABS7ZMJ0_9GAMM</name>
<accession>A0ABS7ZMJ0</accession>
<dbReference type="PRINTS" id="PR00173">
    <property type="entry name" value="EDTRNSPORT"/>
</dbReference>
<dbReference type="InterPro" id="IPR036458">
    <property type="entry name" value="Na:dicarbo_symporter_sf"/>
</dbReference>
<evidence type="ECO:0000256" key="1">
    <source>
        <dbReference type="ARBA" id="ARBA00004141"/>
    </source>
</evidence>
<keyword evidence="2" id="KW-0813">Transport</keyword>
<evidence type="ECO:0000313" key="8">
    <source>
        <dbReference type="Proteomes" id="UP000714380"/>
    </source>
</evidence>
<dbReference type="SUPFAM" id="SSF118215">
    <property type="entry name" value="Proton glutamate symport protein"/>
    <property type="match status" value="1"/>
</dbReference>
<dbReference type="PANTHER" id="PTHR11958">
    <property type="entry name" value="SODIUM/DICARBOXYLATE SYMPORTER-RELATED"/>
    <property type="match status" value="1"/>
</dbReference>
<dbReference type="Proteomes" id="UP000714380">
    <property type="component" value="Unassembled WGS sequence"/>
</dbReference>
<dbReference type="PANTHER" id="PTHR11958:SF63">
    <property type="entry name" value="AMINO ACID TRANSPORTER"/>
    <property type="match status" value="1"/>
</dbReference>
<dbReference type="InterPro" id="IPR001991">
    <property type="entry name" value="Na-dicarboxylate_symporter"/>
</dbReference>
<evidence type="ECO:0000256" key="3">
    <source>
        <dbReference type="ARBA" id="ARBA00022692"/>
    </source>
</evidence>
<comment type="subcellular location">
    <subcellularLocation>
        <location evidence="1">Membrane</location>
        <topology evidence="1">Multi-pass membrane protein</topology>
    </subcellularLocation>
</comment>
<dbReference type="EMBL" id="JAEDAH010000020">
    <property type="protein sequence ID" value="MCA6062902.1"/>
    <property type="molecule type" value="Genomic_DNA"/>
</dbReference>
<feature type="transmembrane region" description="Helical" evidence="6">
    <location>
        <begin position="192"/>
        <end position="215"/>
    </location>
</feature>
<feature type="transmembrane region" description="Helical" evidence="6">
    <location>
        <begin position="325"/>
        <end position="352"/>
    </location>
</feature>
<gene>
    <name evidence="7" type="ORF">I9W95_04690</name>
</gene>
<feature type="transmembrane region" description="Helical" evidence="6">
    <location>
        <begin position="83"/>
        <end position="106"/>
    </location>
</feature>
<keyword evidence="8" id="KW-1185">Reference proteome</keyword>
<keyword evidence="3 6" id="KW-0812">Transmembrane</keyword>
<feature type="transmembrane region" description="Helical" evidence="6">
    <location>
        <begin position="155"/>
        <end position="172"/>
    </location>
</feature>
<reference evidence="7 8" key="1">
    <citation type="submission" date="2020-12" db="EMBL/GenBank/DDBJ databases">
        <title>Novel Thalassolituus-related marine hydrocarbonoclastic bacteria mediated algae-derived hydrocarbons mineralization in twilight zone of the northern South China Sea.</title>
        <authorList>
            <person name="Dong C."/>
        </authorList>
    </citation>
    <scope>NUCLEOTIDE SEQUENCE [LARGE SCALE GENOMIC DNA]</scope>
    <source>
        <strain evidence="7 8">IMCC1826</strain>
    </source>
</reference>
<evidence type="ECO:0000256" key="5">
    <source>
        <dbReference type="ARBA" id="ARBA00023136"/>
    </source>
</evidence>
<evidence type="ECO:0000313" key="7">
    <source>
        <dbReference type="EMBL" id="MCA6062902.1"/>
    </source>
</evidence>
<evidence type="ECO:0000256" key="4">
    <source>
        <dbReference type="ARBA" id="ARBA00022989"/>
    </source>
</evidence>
<keyword evidence="5 6" id="KW-0472">Membrane</keyword>
<sequence length="420" mass="44579">MTWPGLNSQILIAAVAGLLLGGWLNGVDPDSVFKAQLLYGADVAGRLFIDLLKMILVPLIFTSIVVGIANLRSHHQASRVWKLTLGFFVLSMVLAMLLALIATGWAEPGKGLQLDMFAGAMQDFEAKQMSGGEFFATLLHSLFLNPFTAMANGKVLPLVVFAVILGIAIVAHESAKGEAADESRVLGLLNELLALMMRIVHWIMRLAPLGILALLTKLMATQDMSLLTTMAAFIALVFAITIVHGVVILPGLMTLFTGKSPLWFWRGARPALITAFATSSSAATLPLSLQCAEENLKVRKDIAGFVLPVGATMNMDGTALYEASAALFIAYLVGIDLSVSQQLVVMLTAMVASMGAPGIPSAGMVTMVMVLQSVGLPAEAIAILLPIDRILDTIRTAVNVEGDLVASVVVDSRLNRASDV</sequence>
<feature type="transmembrane region" description="Helical" evidence="6">
    <location>
        <begin position="364"/>
        <end position="385"/>
    </location>
</feature>
<proteinExistence type="predicted"/>
<dbReference type="InterPro" id="IPR050746">
    <property type="entry name" value="DAACS"/>
</dbReference>
<keyword evidence="4 6" id="KW-1133">Transmembrane helix</keyword>
<organism evidence="7 8">
    <name type="scientific">Thalassolituus marinus</name>
    <dbReference type="NCBI Taxonomy" id="671053"/>
    <lineage>
        <taxon>Bacteria</taxon>
        <taxon>Pseudomonadati</taxon>
        <taxon>Pseudomonadota</taxon>
        <taxon>Gammaproteobacteria</taxon>
        <taxon>Oceanospirillales</taxon>
        <taxon>Oceanospirillaceae</taxon>
        <taxon>Thalassolituus</taxon>
    </lineage>
</organism>
<protein>
    <submittedName>
        <fullName evidence="7">Dicarboxylate/amino acid:cation symporter</fullName>
    </submittedName>
</protein>
<evidence type="ECO:0000256" key="6">
    <source>
        <dbReference type="SAM" id="Phobius"/>
    </source>
</evidence>
<feature type="transmembrane region" description="Helical" evidence="6">
    <location>
        <begin position="227"/>
        <end position="251"/>
    </location>
</feature>
<dbReference type="Pfam" id="PF00375">
    <property type="entry name" value="SDF"/>
    <property type="match status" value="1"/>
</dbReference>
<comment type="caution">
    <text evidence="7">The sequence shown here is derived from an EMBL/GenBank/DDBJ whole genome shotgun (WGS) entry which is preliminary data.</text>
</comment>
<dbReference type="Gene3D" id="1.10.3860.10">
    <property type="entry name" value="Sodium:dicarboxylate symporter"/>
    <property type="match status" value="1"/>
</dbReference>